<dbReference type="InterPro" id="IPR027267">
    <property type="entry name" value="AH/BAR_dom_sf"/>
</dbReference>
<dbReference type="SMART" id="SM00326">
    <property type="entry name" value="SH3"/>
    <property type="match status" value="1"/>
</dbReference>
<evidence type="ECO:0000256" key="5">
    <source>
        <dbReference type="ARBA" id="ARBA00023054"/>
    </source>
</evidence>
<dbReference type="PROSITE" id="PS50002">
    <property type="entry name" value="SH3"/>
    <property type="match status" value="1"/>
</dbReference>
<evidence type="ECO:0000259" key="10">
    <source>
        <dbReference type="PROSITE" id="PS50002"/>
    </source>
</evidence>
<comment type="subcellular location">
    <subcellularLocation>
        <location evidence="1">Cytoplasm</location>
    </subcellularLocation>
</comment>
<dbReference type="InterPro" id="IPR036028">
    <property type="entry name" value="SH3-like_dom_sf"/>
</dbReference>
<evidence type="ECO:0000256" key="9">
    <source>
        <dbReference type="PROSITE-ProRule" id="PRU00192"/>
    </source>
</evidence>
<keyword evidence="4" id="KW-0963">Cytoplasm</keyword>
<evidence type="ECO:0000256" key="3">
    <source>
        <dbReference type="ARBA" id="ARBA00022443"/>
    </source>
</evidence>
<accession>Q71RA6</accession>
<comment type="similarity">
    <text evidence="2">Belongs to the endophilin family.</text>
</comment>
<organism evidence="11">
    <name type="scientific">Homo sapiens</name>
    <name type="common">Human</name>
    <dbReference type="NCBI Taxonomy" id="9606"/>
    <lineage>
        <taxon>Eukaryota</taxon>
        <taxon>Metazoa</taxon>
        <taxon>Chordata</taxon>
        <taxon>Craniata</taxon>
        <taxon>Vertebrata</taxon>
        <taxon>Euteleostomi</taxon>
        <taxon>Mammalia</taxon>
        <taxon>Eutheria</taxon>
        <taxon>Euarchontoglires</taxon>
        <taxon>Primates</taxon>
        <taxon>Haplorrhini</taxon>
        <taxon>Catarrhini</taxon>
        <taxon>Hominidae</taxon>
        <taxon>Homo</taxon>
    </lineage>
</organism>
<dbReference type="Gene3D" id="2.30.30.40">
    <property type="entry name" value="SH3 Domains"/>
    <property type="match status" value="1"/>
</dbReference>
<evidence type="ECO:0000256" key="1">
    <source>
        <dbReference type="ARBA" id="ARBA00004496"/>
    </source>
</evidence>
<dbReference type="EMBL" id="AF370433">
    <property type="protein sequence ID" value="AAQ15269.1"/>
    <property type="molecule type" value="mRNA"/>
</dbReference>
<dbReference type="SMR" id="Q71RA6"/>
<dbReference type="PANTHER" id="PTHR14167:SF68">
    <property type="entry name" value="DREBRIN-LIKE PROTEIN-RELATED"/>
    <property type="match status" value="1"/>
</dbReference>
<dbReference type="InterPro" id="IPR001452">
    <property type="entry name" value="SH3_domain"/>
</dbReference>
<dbReference type="SUPFAM" id="SSF103657">
    <property type="entry name" value="BAR/IMD domain-like"/>
    <property type="match status" value="1"/>
</dbReference>
<evidence type="ECO:0000256" key="2">
    <source>
        <dbReference type="ARBA" id="ARBA00006697"/>
    </source>
</evidence>
<dbReference type="InterPro" id="IPR004148">
    <property type="entry name" value="BAR_dom"/>
</dbReference>
<dbReference type="Pfam" id="PF14604">
    <property type="entry name" value="SH3_9"/>
    <property type="match status" value="1"/>
</dbReference>
<feature type="domain" description="SH3" evidence="10">
    <location>
        <begin position="195"/>
        <end position="255"/>
    </location>
</feature>
<reference evidence="11" key="1">
    <citation type="submission" date="2001-04" db="EMBL/GenBank/DDBJ databases">
        <title>Novel human cDNA clones with function of inhibiting cancer cell growth.</title>
        <authorList>
            <person name="Huang Y."/>
            <person name="Zhou X.M."/>
            <person name="Zhang P.P."/>
            <person name="Jiang H.Q."/>
            <person name="Qin W.X."/>
            <person name="Zhao X.T."/>
            <person name="Wan D.F."/>
            <person name="Gu J.R."/>
        </authorList>
    </citation>
    <scope>NUCLEOTIDE SEQUENCE</scope>
</reference>
<evidence type="ECO:0000256" key="8">
    <source>
        <dbReference type="ARBA" id="ARBA00042180"/>
    </source>
</evidence>
<comment type="subunit">
    <text evidence="6">Homodimer, and heterodimer with SH3GLB1.</text>
</comment>
<keyword evidence="5" id="KW-0175">Coiled coil</keyword>
<dbReference type="FunFam" id="2.30.30.40:FF:000028">
    <property type="entry name" value="endophilin-B2 isoform X1"/>
    <property type="match status" value="1"/>
</dbReference>
<dbReference type="InterPro" id="IPR050384">
    <property type="entry name" value="Endophilin_SH3RF"/>
</dbReference>
<dbReference type="Gene3D" id="1.20.1270.60">
    <property type="entry name" value="Arfaptin homology (AH) domain/BAR domain"/>
    <property type="match status" value="1"/>
</dbReference>
<dbReference type="GO" id="GO:0005737">
    <property type="term" value="C:cytoplasm"/>
    <property type="evidence" value="ECO:0007669"/>
    <property type="project" value="UniProtKB-SubCell"/>
</dbReference>
<dbReference type="SUPFAM" id="SSF50044">
    <property type="entry name" value="SH3-domain"/>
    <property type="match status" value="1"/>
</dbReference>
<evidence type="ECO:0000256" key="7">
    <source>
        <dbReference type="ARBA" id="ARBA00040331"/>
    </source>
</evidence>
<proteinExistence type="evidence at transcript level"/>
<name>Q71RA6_HUMAN</name>
<dbReference type="PANTHER" id="PTHR14167">
    <property type="entry name" value="SH3 DOMAIN-CONTAINING"/>
    <property type="match status" value="1"/>
</dbReference>
<sequence length="255" mass="27288">MGDGGRVCHCSCLWGPEWGSSFSGVGAPGVKSGIDPEGSLCSQGKGTGGSQVGSRRRLRGSWWVVCGCSWLPCPAQAEQELRVAQTEFDRQAEVTRLLLEGISSTHVNHLRCLHEFVKSQTTYYAQCYRHMLDLQKQLGRFPGTFVGTTEPASPPLSSTSPTTAAATMPVVPSVASLAPPGEASLCLEEVAPPASGTRKARVLYDYEAADSSELALLADELITVYSLPGMDPDWLIGERGNKKGKVPVTYLELLS</sequence>
<evidence type="ECO:0000313" key="11">
    <source>
        <dbReference type="EMBL" id="AAQ15269.1"/>
    </source>
</evidence>
<dbReference type="AlphaFoldDB" id="Q71RA6"/>
<evidence type="ECO:0000256" key="6">
    <source>
        <dbReference type="ARBA" id="ARBA00038771"/>
    </source>
</evidence>
<evidence type="ECO:0000256" key="4">
    <source>
        <dbReference type="ARBA" id="ARBA00022490"/>
    </source>
</evidence>
<dbReference type="InterPro" id="IPR035640">
    <property type="entry name" value="Endophilin_B2_SH3"/>
</dbReference>
<dbReference type="PeptideAtlas" id="Q71RA6"/>
<dbReference type="CDD" id="cd11944">
    <property type="entry name" value="SH3_Endophilin_B2"/>
    <property type="match status" value="1"/>
</dbReference>
<dbReference type="Pfam" id="PF03114">
    <property type="entry name" value="BAR"/>
    <property type="match status" value="1"/>
</dbReference>
<protein>
    <recommendedName>
        <fullName evidence="7">Endophilin-B2</fullName>
    </recommendedName>
    <alternativeName>
        <fullName evidence="8">SH3 domain-containing GRB2-like protein B2</fullName>
    </alternativeName>
</protein>
<keyword evidence="3 9" id="KW-0728">SH3 domain</keyword>